<protein>
    <submittedName>
        <fullName evidence="1">Uncharacterized protein</fullName>
    </submittedName>
</protein>
<organism evidence="1 2">
    <name type="scientific">Puccinia sorghi</name>
    <dbReference type="NCBI Taxonomy" id="27349"/>
    <lineage>
        <taxon>Eukaryota</taxon>
        <taxon>Fungi</taxon>
        <taxon>Dikarya</taxon>
        <taxon>Basidiomycota</taxon>
        <taxon>Pucciniomycotina</taxon>
        <taxon>Pucciniomycetes</taxon>
        <taxon>Pucciniales</taxon>
        <taxon>Pucciniaceae</taxon>
        <taxon>Puccinia</taxon>
    </lineage>
</organism>
<dbReference type="AlphaFoldDB" id="A0A0L6UUB7"/>
<dbReference type="VEuPathDB" id="FungiDB:VP01_367g3"/>
<keyword evidence="2" id="KW-1185">Reference proteome</keyword>
<evidence type="ECO:0000313" key="2">
    <source>
        <dbReference type="Proteomes" id="UP000037035"/>
    </source>
</evidence>
<evidence type="ECO:0000313" key="1">
    <source>
        <dbReference type="EMBL" id="KNZ52138.1"/>
    </source>
</evidence>
<dbReference type="Proteomes" id="UP000037035">
    <property type="component" value="Unassembled WGS sequence"/>
</dbReference>
<name>A0A0L6UUB7_9BASI</name>
<proteinExistence type="predicted"/>
<dbReference type="EMBL" id="LAVV01008701">
    <property type="protein sequence ID" value="KNZ52138.1"/>
    <property type="molecule type" value="Genomic_DNA"/>
</dbReference>
<gene>
    <name evidence="1" type="ORF">VP01_367g3</name>
</gene>
<sequence length="140" mass="15394">MSKRLLNYGVLVFKKCYANSTESLLCGRESLSTFIHSCFNQGQNLLCNQFQKIKSKLSLTSNVWTSPSNLLVLGAIALGAKLVKGNHSGIFCITANNASNNGKMATHLATLIPFNPSQCMLGCMAHVYQSSHTIWNSRFF</sequence>
<comment type="caution">
    <text evidence="1">The sequence shown here is derived from an EMBL/GenBank/DDBJ whole genome shotgun (WGS) entry which is preliminary data.</text>
</comment>
<reference evidence="1 2" key="1">
    <citation type="submission" date="2015-08" db="EMBL/GenBank/DDBJ databases">
        <title>Next Generation Sequencing and Analysis of the Genome of Puccinia sorghi L Schw, the Causal Agent of Maize Common Rust.</title>
        <authorList>
            <person name="Rochi L."/>
            <person name="Burguener G."/>
            <person name="Darino M."/>
            <person name="Turjanski A."/>
            <person name="Kreff E."/>
            <person name="Dieguez M.J."/>
            <person name="Sacco F."/>
        </authorList>
    </citation>
    <scope>NUCLEOTIDE SEQUENCE [LARGE SCALE GENOMIC DNA]</scope>
    <source>
        <strain evidence="1 2">RO10H11247</strain>
    </source>
</reference>
<accession>A0A0L6UUB7</accession>